<sequence length="136" mass="15859">MDQTQLTREPFPSYEAFQEMLSEIMDEMPQDFYEGLSGGIVLQVEAKYHKITQPGRPLLIMGEYQRSALGKQIKIYYGSFKKVYMNQLESVIAKRLREVVLHEFTHHLEGRAGLKTLEETDRERIGAYLKKTKNKT</sequence>
<name>A0ABS2MQS7_9FIRM</name>
<dbReference type="Proteomes" id="UP000767854">
    <property type="component" value="Unassembled WGS sequence"/>
</dbReference>
<comment type="caution">
    <text evidence="1">The sequence shown here is derived from an EMBL/GenBank/DDBJ whole genome shotgun (WGS) entry which is preliminary data.</text>
</comment>
<organism evidence="1 2">
    <name type="scientific">Fusibacter tunisiensis</name>
    <dbReference type="NCBI Taxonomy" id="1008308"/>
    <lineage>
        <taxon>Bacteria</taxon>
        <taxon>Bacillati</taxon>
        <taxon>Bacillota</taxon>
        <taxon>Clostridia</taxon>
        <taxon>Eubacteriales</taxon>
        <taxon>Eubacteriales Family XII. Incertae Sedis</taxon>
        <taxon>Fusibacter</taxon>
    </lineage>
</organism>
<gene>
    <name evidence="1" type="ORF">JOC49_001258</name>
</gene>
<dbReference type="CDD" id="cd12953">
    <property type="entry name" value="MMP_TTHA0227"/>
    <property type="match status" value="1"/>
</dbReference>
<evidence type="ECO:0000313" key="1">
    <source>
        <dbReference type="EMBL" id="MBM7561717.1"/>
    </source>
</evidence>
<dbReference type="InterPro" id="IPR038555">
    <property type="entry name" value="Zincin_1_sf"/>
</dbReference>
<proteinExistence type="predicted"/>
<accession>A0ABS2MQS7</accession>
<protein>
    <submittedName>
        <fullName evidence="1">Zn-dependent protease with MMP-like domain</fullName>
    </submittedName>
</protein>
<evidence type="ECO:0000313" key="2">
    <source>
        <dbReference type="Proteomes" id="UP000767854"/>
    </source>
</evidence>
<keyword evidence="2" id="KW-1185">Reference proteome</keyword>
<dbReference type="SUPFAM" id="SSF55486">
    <property type="entry name" value="Metalloproteases ('zincins'), catalytic domain"/>
    <property type="match status" value="1"/>
</dbReference>
<dbReference type="Gene3D" id="3.30.2010.20">
    <property type="match status" value="1"/>
</dbReference>
<dbReference type="EMBL" id="JAFBDT010000007">
    <property type="protein sequence ID" value="MBM7561717.1"/>
    <property type="molecule type" value="Genomic_DNA"/>
</dbReference>
<dbReference type="RefSeq" id="WP_204663491.1">
    <property type="nucleotide sequence ID" value="NZ_JAFBDT010000007.1"/>
</dbReference>
<reference evidence="1 2" key="1">
    <citation type="submission" date="2021-01" db="EMBL/GenBank/DDBJ databases">
        <title>Genomic Encyclopedia of Type Strains, Phase IV (KMG-IV): sequencing the most valuable type-strain genomes for metagenomic binning, comparative biology and taxonomic classification.</title>
        <authorList>
            <person name="Goeker M."/>
        </authorList>
    </citation>
    <scope>NUCLEOTIDE SEQUENCE [LARGE SCALE GENOMIC DNA]</scope>
    <source>
        <strain evidence="1 2">DSM 24436</strain>
    </source>
</reference>